<evidence type="ECO:0000313" key="1">
    <source>
        <dbReference type="EMBL" id="UBF23445.1"/>
    </source>
</evidence>
<accession>A0AAE8XZ97</accession>
<name>A0AAE8XZ97_9CAUD</name>
<sequence>MGLLTGVWTWLTRRVLADTRLGTANGYVVVDAEAADADDKRALADALDLPAYQSPVDALRSLEDAPDRIYAWEVASEARARSLLDALESHDVQEMDALHLVLTDKEELAELTHDEIRTYVDAGVEA</sequence>
<gene>
    <name evidence="1" type="ORF">HRTV-28_gp7</name>
</gene>
<dbReference type="Proteomes" id="UP000827176">
    <property type="component" value="Segment"/>
</dbReference>
<organism evidence="1 2">
    <name type="scientific">Halorubrum tailed virus 28</name>
    <dbReference type="NCBI Taxonomy" id="2878009"/>
    <lineage>
        <taxon>Viruses</taxon>
        <taxon>Duplodnaviria</taxon>
        <taxon>Heunggongvirae</taxon>
        <taxon>Uroviricota</taxon>
        <taxon>Caudoviricetes</taxon>
        <taxon>Suolaviridae</taxon>
        <taxon>Pormufvirus</taxon>
        <taxon>Pormufvirus salinum</taxon>
        <taxon>Pormufvirus HRTV28</taxon>
    </lineage>
</organism>
<dbReference type="EMBL" id="MZ334528">
    <property type="protein sequence ID" value="UBF23445.1"/>
    <property type="molecule type" value="Genomic_DNA"/>
</dbReference>
<proteinExistence type="predicted"/>
<evidence type="ECO:0000313" key="2">
    <source>
        <dbReference type="Proteomes" id="UP000827176"/>
    </source>
</evidence>
<protein>
    <submittedName>
        <fullName evidence="1">Uncharacterized protein</fullName>
    </submittedName>
</protein>
<keyword evidence="2" id="KW-1185">Reference proteome</keyword>
<reference evidence="1" key="1">
    <citation type="submission" date="2021-05" db="EMBL/GenBank/DDBJ databases">
        <title>Diversity, taxonomy and evolution of archaeal viruses of the class Caudoviricetes.</title>
        <authorList>
            <person name="Liu Y."/>
            <person name="Demina T.A."/>
            <person name="Roux S."/>
            <person name="Aiewsakun P."/>
            <person name="Kazlauskas D."/>
            <person name="Simmonds P."/>
            <person name="Prangishvili D."/>
            <person name="Oksanen H.M."/>
            <person name="Krupovic M."/>
        </authorList>
    </citation>
    <scope>NUCLEOTIDE SEQUENCE</scope>
    <source>
        <strain evidence="1">HRTV-28/28</strain>
    </source>
</reference>